<protein>
    <recommendedName>
        <fullName evidence="3 8">6-carboxy-5,6,7,8-tetrahydropterin synthase</fullName>
        <ecNumber evidence="8">4.-.-.-</ecNumber>
    </recommendedName>
</protein>
<comment type="similarity">
    <text evidence="2 8">Belongs to the PTPS family. QueD subfamily.</text>
</comment>
<evidence type="ECO:0000313" key="12">
    <source>
        <dbReference type="Proteomes" id="UP000321769"/>
    </source>
</evidence>
<evidence type="ECO:0000256" key="7">
    <source>
        <dbReference type="ARBA" id="ARBA00048807"/>
    </source>
</evidence>
<sequence length="118" mass="13350">MFEITKRFTIEAAHFLPLVPDQHPCANMHGHSYVVEVSVAGELDEYGWVMDFAEIGSVFEPIRTLLDHRLLNDVAGLENPTSEIMSQWIFESMRPNVPRLAWVKVSETATSSSTYRPG</sequence>
<dbReference type="NCBIfam" id="TIGR03367">
    <property type="entry name" value="queuosine_QueD"/>
    <property type="match status" value="1"/>
</dbReference>
<feature type="binding site" evidence="10">
    <location>
        <position position="31"/>
    </location>
    <ligand>
        <name>Zn(2+)</name>
        <dbReference type="ChEBI" id="CHEBI:29105"/>
    </ligand>
</feature>
<dbReference type="Pfam" id="PF01242">
    <property type="entry name" value="PTPS"/>
    <property type="match status" value="1"/>
</dbReference>
<keyword evidence="5 8" id="KW-0862">Zinc</keyword>
<dbReference type="Proteomes" id="UP000321769">
    <property type="component" value="Unassembled WGS sequence"/>
</dbReference>
<evidence type="ECO:0000256" key="1">
    <source>
        <dbReference type="ARBA" id="ARBA00005061"/>
    </source>
</evidence>
<dbReference type="EMBL" id="BJZQ01000001">
    <property type="protein sequence ID" value="GEO87914.1"/>
    <property type="molecule type" value="Genomic_DNA"/>
</dbReference>
<dbReference type="RefSeq" id="WP_146825266.1">
    <property type="nucleotide sequence ID" value="NZ_BAAAYQ010000001.1"/>
</dbReference>
<dbReference type="InterPro" id="IPR007115">
    <property type="entry name" value="6-PTP_synth/QueD"/>
</dbReference>
<evidence type="ECO:0000256" key="10">
    <source>
        <dbReference type="PIRSR" id="PIRSR006113-2"/>
    </source>
</evidence>
<keyword evidence="8" id="KW-0671">Queuosine biosynthesis</keyword>
<dbReference type="PANTHER" id="PTHR12589">
    <property type="entry name" value="PYRUVOYL TETRAHYDROBIOPTERIN SYNTHASE"/>
    <property type="match status" value="1"/>
</dbReference>
<comment type="caution">
    <text evidence="11">The sequence shown here is derived from an EMBL/GenBank/DDBJ whole genome shotgun (WGS) entry which is preliminary data.</text>
</comment>
<keyword evidence="4 8" id="KW-0479">Metal-binding</keyword>
<dbReference type="PIRSF" id="PIRSF006113">
    <property type="entry name" value="PTP_synth"/>
    <property type="match status" value="1"/>
</dbReference>
<comment type="pathway">
    <text evidence="1 8">Purine metabolism; 7-cyano-7-deazaguanine biosynthesis.</text>
</comment>
<evidence type="ECO:0000256" key="4">
    <source>
        <dbReference type="ARBA" id="ARBA00022723"/>
    </source>
</evidence>
<evidence type="ECO:0000256" key="2">
    <source>
        <dbReference type="ARBA" id="ARBA00008900"/>
    </source>
</evidence>
<dbReference type="GO" id="GO:0070497">
    <property type="term" value="F:6-carboxytetrahydropterin synthase activity"/>
    <property type="evidence" value="ECO:0007669"/>
    <property type="project" value="UniProtKB-EC"/>
</dbReference>
<feature type="binding site" evidence="10">
    <location>
        <position position="29"/>
    </location>
    <ligand>
        <name>Zn(2+)</name>
        <dbReference type="ChEBI" id="CHEBI:29105"/>
    </ligand>
</feature>
<evidence type="ECO:0000256" key="9">
    <source>
        <dbReference type="PIRSR" id="PIRSR006113-1"/>
    </source>
</evidence>
<dbReference type="Gene3D" id="3.30.479.10">
    <property type="entry name" value="6-pyruvoyl tetrahydropterin synthase/QueD"/>
    <property type="match status" value="1"/>
</dbReference>
<keyword evidence="12" id="KW-1185">Reference proteome</keyword>
<keyword evidence="6 8" id="KW-0456">Lyase</keyword>
<feature type="active site" description="Proton acceptor" evidence="9">
    <location>
        <position position="25"/>
    </location>
</feature>
<dbReference type="GO" id="GO:0008616">
    <property type="term" value="P:tRNA queuosine(34) biosynthetic process"/>
    <property type="evidence" value="ECO:0007669"/>
    <property type="project" value="UniProtKB-KW"/>
</dbReference>
<dbReference type="PANTHER" id="PTHR12589:SF7">
    <property type="entry name" value="6-PYRUVOYL TETRAHYDROBIOPTERIN SYNTHASE"/>
    <property type="match status" value="1"/>
</dbReference>
<dbReference type="UniPathway" id="UPA00391"/>
<comment type="cofactor">
    <cofactor evidence="8 10">
        <name>Zn(2+)</name>
        <dbReference type="ChEBI" id="CHEBI:29105"/>
    </cofactor>
    <text evidence="8 10">Binds 1 zinc ion per subunit.</text>
</comment>
<name>A0A512HR28_9ACTN</name>
<evidence type="ECO:0000256" key="8">
    <source>
        <dbReference type="PIRNR" id="PIRNR006113"/>
    </source>
</evidence>
<proteinExistence type="inferred from homology"/>
<feature type="active site" description="Charge relay system" evidence="9">
    <location>
        <position position="107"/>
    </location>
</feature>
<comment type="catalytic activity">
    <reaction evidence="7 8">
        <text>7,8-dihydroneopterin 3'-triphosphate + H2O = 6-carboxy-5,6,7,8-tetrahydropterin + triphosphate + acetaldehyde + 2 H(+)</text>
        <dbReference type="Rhea" id="RHEA:27966"/>
        <dbReference type="ChEBI" id="CHEBI:15343"/>
        <dbReference type="ChEBI" id="CHEBI:15377"/>
        <dbReference type="ChEBI" id="CHEBI:15378"/>
        <dbReference type="ChEBI" id="CHEBI:18036"/>
        <dbReference type="ChEBI" id="CHEBI:58462"/>
        <dbReference type="ChEBI" id="CHEBI:61032"/>
        <dbReference type="EC" id="4.1.2.50"/>
    </reaction>
</comment>
<organism evidence="11 12">
    <name type="scientific">Aeromicrobium flavum</name>
    <dbReference type="NCBI Taxonomy" id="416568"/>
    <lineage>
        <taxon>Bacteria</taxon>
        <taxon>Bacillati</taxon>
        <taxon>Actinomycetota</taxon>
        <taxon>Actinomycetes</taxon>
        <taxon>Propionibacteriales</taxon>
        <taxon>Nocardioidaceae</taxon>
        <taxon>Aeromicrobium</taxon>
    </lineage>
</organism>
<dbReference type="EC" id="4.-.-.-" evidence="8"/>
<feature type="binding site" evidence="10">
    <location>
        <position position="14"/>
    </location>
    <ligand>
        <name>Zn(2+)</name>
        <dbReference type="ChEBI" id="CHEBI:29105"/>
    </ligand>
</feature>
<dbReference type="InterPro" id="IPR038418">
    <property type="entry name" value="6-PTP_synth/QueD_sf"/>
</dbReference>
<reference evidence="11 12" key="1">
    <citation type="submission" date="2019-07" db="EMBL/GenBank/DDBJ databases">
        <title>Whole genome shotgun sequence of Aeromicrobium flavum NBRC 107625.</title>
        <authorList>
            <person name="Hosoyama A."/>
            <person name="Uohara A."/>
            <person name="Ohji S."/>
            <person name="Ichikawa N."/>
        </authorList>
    </citation>
    <scope>NUCLEOTIDE SEQUENCE [LARGE SCALE GENOMIC DNA]</scope>
    <source>
        <strain evidence="11 12">NBRC 107625</strain>
    </source>
</reference>
<evidence type="ECO:0000256" key="5">
    <source>
        <dbReference type="ARBA" id="ARBA00022833"/>
    </source>
</evidence>
<dbReference type="OrthoDB" id="9804698at2"/>
<dbReference type="GO" id="GO:0046872">
    <property type="term" value="F:metal ion binding"/>
    <property type="evidence" value="ECO:0007669"/>
    <property type="project" value="UniProtKB-KW"/>
</dbReference>
<dbReference type="SUPFAM" id="SSF55620">
    <property type="entry name" value="Tetrahydrobiopterin biosynthesis enzymes-like"/>
    <property type="match status" value="1"/>
</dbReference>
<feature type="active site" description="Charge relay system" evidence="9">
    <location>
        <position position="68"/>
    </location>
</feature>
<evidence type="ECO:0000313" key="11">
    <source>
        <dbReference type="EMBL" id="GEO87914.1"/>
    </source>
</evidence>
<gene>
    <name evidence="11" type="ORF">AFL01nite_02410</name>
</gene>
<accession>A0A512HR28</accession>
<evidence type="ECO:0000256" key="3">
    <source>
        <dbReference type="ARBA" id="ARBA00018141"/>
    </source>
</evidence>
<dbReference type="AlphaFoldDB" id="A0A512HR28"/>
<evidence type="ECO:0000256" key="6">
    <source>
        <dbReference type="ARBA" id="ARBA00023239"/>
    </source>
</evidence>